<evidence type="ECO:0000313" key="1">
    <source>
        <dbReference type="EMBL" id="MFC0624618.1"/>
    </source>
</evidence>
<reference evidence="1 2" key="1">
    <citation type="submission" date="2024-09" db="EMBL/GenBank/DDBJ databases">
        <authorList>
            <person name="Sun Q."/>
            <person name="Mori K."/>
        </authorList>
    </citation>
    <scope>NUCLEOTIDE SEQUENCE [LARGE SCALE GENOMIC DNA]</scope>
    <source>
        <strain evidence="1 2">CGMCC 1.15906</strain>
    </source>
</reference>
<accession>A0ABV6QKD4</accession>
<dbReference type="InterPro" id="IPR029068">
    <property type="entry name" value="Glyas_Bleomycin-R_OHBP_Dase"/>
</dbReference>
<comment type="caution">
    <text evidence="1">The sequence shown here is derived from an EMBL/GenBank/DDBJ whole genome shotgun (WGS) entry which is preliminary data.</text>
</comment>
<sequence length="129" mass="14528">MKLLFELRPVEHLDASVDYYRDLGLYPLSWPDDETVLLGSDRSEPPTLMLVRDPVESALRSGAIYEVGDVDTFYAQHLDLDWLVPPTDRSTGRYAVFADRTGTAVRLLDYRPYDLRAVGRGRPALAAVS</sequence>
<gene>
    <name evidence="1" type="ORF">ACFFGN_11140</name>
</gene>
<dbReference type="Proteomes" id="UP001589890">
    <property type="component" value="Unassembled WGS sequence"/>
</dbReference>
<evidence type="ECO:0008006" key="3">
    <source>
        <dbReference type="Google" id="ProtNLM"/>
    </source>
</evidence>
<proteinExistence type="predicted"/>
<organism evidence="1 2">
    <name type="scientific">Kribbella deserti</name>
    <dbReference type="NCBI Taxonomy" id="1926257"/>
    <lineage>
        <taxon>Bacteria</taxon>
        <taxon>Bacillati</taxon>
        <taxon>Actinomycetota</taxon>
        <taxon>Actinomycetes</taxon>
        <taxon>Propionibacteriales</taxon>
        <taxon>Kribbellaceae</taxon>
        <taxon>Kribbella</taxon>
    </lineage>
</organism>
<protein>
    <recommendedName>
        <fullName evidence="3">VOC family protein</fullName>
    </recommendedName>
</protein>
<dbReference type="SUPFAM" id="SSF54593">
    <property type="entry name" value="Glyoxalase/Bleomycin resistance protein/Dihydroxybiphenyl dioxygenase"/>
    <property type="match status" value="1"/>
</dbReference>
<keyword evidence="2" id="KW-1185">Reference proteome</keyword>
<dbReference type="RefSeq" id="WP_380046175.1">
    <property type="nucleotide sequence ID" value="NZ_JBHLTC010000012.1"/>
</dbReference>
<dbReference type="Gene3D" id="3.10.180.10">
    <property type="entry name" value="2,3-Dihydroxybiphenyl 1,2-Dioxygenase, domain 1"/>
    <property type="match status" value="1"/>
</dbReference>
<evidence type="ECO:0000313" key="2">
    <source>
        <dbReference type="Proteomes" id="UP001589890"/>
    </source>
</evidence>
<dbReference type="EMBL" id="JBHLTC010000012">
    <property type="protein sequence ID" value="MFC0624618.1"/>
    <property type="molecule type" value="Genomic_DNA"/>
</dbReference>
<name>A0ABV6QKD4_9ACTN</name>